<dbReference type="InterPro" id="IPR037914">
    <property type="entry name" value="SpoVT-AbrB_sf"/>
</dbReference>
<evidence type="ECO:0000313" key="1">
    <source>
        <dbReference type="EMBL" id="WPA93788.1"/>
    </source>
</evidence>
<keyword evidence="2" id="KW-1185">Reference proteome</keyword>
<dbReference type="Gene3D" id="2.10.260.10">
    <property type="match status" value="1"/>
</dbReference>
<sequence length="111" mass="12575">MLAYVCTEDIALEADSKLTERHQTTIPAPIRDALHLHGGDRIHYKLLSTGDVLISRHQNEKEDPVMASFLNFLAQDMTNNPQTVQHLDMSRGFELVADMDVNLDDDIIDEE</sequence>
<dbReference type="InterPro" id="IPR031848">
    <property type="entry name" value="PrlF_antitoxin"/>
</dbReference>
<reference evidence="1 2" key="1">
    <citation type="submission" date="2023-09" db="EMBL/GenBank/DDBJ databases">
        <title>Genomic Revisitation and Reclassification of the Genus Providencia.</title>
        <authorList>
            <person name="Dong X."/>
        </authorList>
    </citation>
    <scope>NUCLEOTIDE SEQUENCE [LARGE SCALE GENOMIC DNA]</scope>
    <source>
        <strain evidence="1 2">D4759</strain>
    </source>
</reference>
<name>A0ABZ0N5V3_9GAMM</name>
<protein>
    <submittedName>
        <fullName evidence="1">Type II toxin-antitoxin system PrlF family antitoxin</fullName>
    </submittedName>
</protein>
<gene>
    <name evidence="1" type="ORF">QS795_008515</name>
</gene>
<accession>A0ABZ0N5V3</accession>
<dbReference type="SUPFAM" id="SSF89447">
    <property type="entry name" value="AbrB/MazE/MraZ-like"/>
    <property type="match status" value="1"/>
</dbReference>
<dbReference type="EMBL" id="CP135990">
    <property type="protein sequence ID" value="WPA93788.1"/>
    <property type="molecule type" value="Genomic_DNA"/>
</dbReference>
<dbReference type="Pfam" id="PF15937">
    <property type="entry name" value="PrlF_antitoxin"/>
    <property type="match status" value="1"/>
</dbReference>
<proteinExistence type="predicted"/>
<dbReference type="NCBIfam" id="NF007429">
    <property type="entry name" value="PRK09974.1"/>
    <property type="match status" value="1"/>
</dbReference>
<dbReference type="Proteomes" id="UP001302443">
    <property type="component" value="Chromosome"/>
</dbReference>
<evidence type="ECO:0000313" key="2">
    <source>
        <dbReference type="Proteomes" id="UP001302443"/>
    </source>
</evidence>
<organism evidence="1 2">
    <name type="scientific">Providencia zhijiangensis</name>
    <dbReference type="NCBI Taxonomy" id="3053982"/>
    <lineage>
        <taxon>Bacteria</taxon>
        <taxon>Pseudomonadati</taxon>
        <taxon>Pseudomonadota</taxon>
        <taxon>Gammaproteobacteria</taxon>
        <taxon>Enterobacterales</taxon>
        <taxon>Morganellaceae</taxon>
        <taxon>Providencia</taxon>
    </lineage>
</organism>
<dbReference type="RefSeq" id="WP_154603774.1">
    <property type="nucleotide sequence ID" value="NZ_CP135990.1"/>
</dbReference>